<dbReference type="PIRSF" id="PIRSF028744">
    <property type="entry name" value="Addict_mod_HI1419"/>
    <property type="match status" value="1"/>
</dbReference>
<sequence length="112" mass="13021">MKEIRRKTIQIYQKENGDCPFISWLESLDTAVRYRIQSRLARVMLGNLGEYKILSDGISELKFNFGSGYRIYYTEMDNVIVLLLCAGDKKTQSKDIKLAKEYLKDYLGENHG</sequence>
<dbReference type="EMBL" id="UGNV01000001">
    <property type="protein sequence ID" value="STX29790.1"/>
    <property type="molecule type" value="Genomic_DNA"/>
</dbReference>
<dbReference type="Proteomes" id="UP000254968">
    <property type="component" value="Unassembled WGS sequence"/>
</dbReference>
<gene>
    <name evidence="1" type="ORF">NCTC13315_02342</name>
</gene>
<dbReference type="InterPro" id="IPR014056">
    <property type="entry name" value="TypeIITA-like_toxin_pred"/>
</dbReference>
<dbReference type="PANTHER" id="PTHR41791">
    <property type="entry name" value="SSL7039 PROTEIN"/>
    <property type="match status" value="1"/>
</dbReference>
<dbReference type="Pfam" id="PF05973">
    <property type="entry name" value="Gp49"/>
    <property type="match status" value="1"/>
</dbReference>
<evidence type="ECO:0000313" key="2">
    <source>
        <dbReference type="Proteomes" id="UP000254968"/>
    </source>
</evidence>
<keyword evidence="2" id="KW-1185">Reference proteome</keyword>
<reference evidence="1 2" key="1">
    <citation type="submission" date="2018-06" db="EMBL/GenBank/DDBJ databases">
        <authorList>
            <consortium name="Pathogen Informatics"/>
            <person name="Doyle S."/>
        </authorList>
    </citation>
    <scope>NUCLEOTIDE SEQUENCE [LARGE SCALE GENOMIC DNA]</scope>
    <source>
        <strain evidence="1 2">NCTC13315</strain>
    </source>
</reference>
<dbReference type="InterPro" id="IPR009241">
    <property type="entry name" value="HigB-like"/>
</dbReference>
<dbReference type="AlphaFoldDB" id="A0A378I4V8"/>
<dbReference type="NCBIfam" id="TIGR02683">
    <property type="entry name" value="upstrm_HI1419"/>
    <property type="match status" value="1"/>
</dbReference>
<name>A0A378I4V8_9GAMM</name>
<protein>
    <submittedName>
        <fullName evidence="1">Addiction module killer protein HI1419</fullName>
    </submittedName>
</protein>
<dbReference type="PANTHER" id="PTHR41791:SF1">
    <property type="entry name" value="SSL7039 PROTEIN"/>
    <property type="match status" value="1"/>
</dbReference>
<organism evidence="1 2">
    <name type="scientific">Legionella beliardensis</name>
    <dbReference type="NCBI Taxonomy" id="91822"/>
    <lineage>
        <taxon>Bacteria</taxon>
        <taxon>Pseudomonadati</taxon>
        <taxon>Pseudomonadota</taxon>
        <taxon>Gammaproteobacteria</taxon>
        <taxon>Legionellales</taxon>
        <taxon>Legionellaceae</taxon>
        <taxon>Legionella</taxon>
    </lineage>
</organism>
<dbReference type="OrthoDB" id="9800258at2"/>
<accession>A0A378I4V8</accession>
<dbReference type="RefSeq" id="WP_115303457.1">
    <property type="nucleotide sequence ID" value="NZ_CAAAHO010000002.1"/>
</dbReference>
<evidence type="ECO:0000313" key="1">
    <source>
        <dbReference type="EMBL" id="STX29790.1"/>
    </source>
</evidence>
<proteinExistence type="predicted"/>